<accession>A0A2S7KRK6</accession>
<dbReference type="PROSITE" id="PS51186">
    <property type="entry name" value="GNAT"/>
    <property type="match status" value="1"/>
</dbReference>
<keyword evidence="1 4" id="KW-0808">Transferase</keyword>
<evidence type="ECO:0000256" key="1">
    <source>
        <dbReference type="ARBA" id="ARBA00022679"/>
    </source>
</evidence>
<sequence>MNIRASHREDFKDIARIYAEGLDTGVASFETEIPDWNTWNEKFLPACRYVVETKDKLVVGWCALSAVSKREVYKGVAEVTIYIAEEARGQGVGKALLSHLIKSSEQEGFWTLQAGIFPKNQASLALHKQCGFRVIGIRERPAQRNGKWYDNVLMERRSKQTGIH</sequence>
<dbReference type="RefSeq" id="WP_104813195.1">
    <property type="nucleotide sequence ID" value="NZ_MQUB01000001.1"/>
</dbReference>
<dbReference type="Proteomes" id="UP000239800">
    <property type="component" value="Unassembled WGS sequence"/>
</dbReference>
<dbReference type="OrthoDB" id="9799096at2"/>
<comment type="caution">
    <text evidence="4">The sequence shown here is derived from an EMBL/GenBank/DDBJ whole genome shotgun (WGS) entry which is preliminary data.</text>
</comment>
<keyword evidence="2" id="KW-0012">Acyltransferase</keyword>
<name>A0A2S7KRK6_9FLAO</name>
<dbReference type="SUPFAM" id="SSF55729">
    <property type="entry name" value="Acyl-CoA N-acyltransferases (Nat)"/>
    <property type="match status" value="1"/>
</dbReference>
<evidence type="ECO:0000256" key="2">
    <source>
        <dbReference type="ARBA" id="ARBA00023315"/>
    </source>
</evidence>
<dbReference type="PANTHER" id="PTHR43072:SF23">
    <property type="entry name" value="UPF0039 PROTEIN C11D3.02C"/>
    <property type="match status" value="1"/>
</dbReference>
<dbReference type="PANTHER" id="PTHR43072">
    <property type="entry name" value="N-ACETYLTRANSFERASE"/>
    <property type="match status" value="1"/>
</dbReference>
<evidence type="ECO:0000259" key="3">
    <source>
        <dbReference type="PROSITE" id="PS51186"/>
    </source>
</evidence>
<dbReference type="CDD" id="cd04301">
    <property type="entry name" value="NAT_SF"/>
    <property type="match status" value="1"/>
</dbReference>
<protein>
    <submittedName>
        <fullName evidence="4">N-acetyltransferase</fullName>
    </submittedName>
</protein>
<organism evidence="4 5">
    <name type="scientific">Aureitalea marina</name>
    <dbReference type="NCBI Taxonomy" id="930804"/>
    <lineage>
        <taxon>Bacteria</taxon>
        <taxon>Pseudomonadati</taxon>
        <taxon>Bacteroidota</taxon>
        <taxon>Flavobacteriia</taxon>
        <taxon>Flavobacteriales</taxon>
        <taxon>Flavobacteriaceae</taxon>
        <taxon>Aureitalea</taxon>
    </lineage>
</organism>
<reference evidence="4 5" key="1">
    <citation type="submission" date="2016-11" db="EMBL/GenBank/DDBJ databases">
        <title>Trade-off between light-utilization and light-protection in marine flavobacteria.</title>
        <authorList>
            <person name="Kumagai Y."/>
        </authorList>
    </citation>
    <scope>NUCLEOTIDE SEQUENCE [LARGE SCALE GENOMIC DNA]</scope>
    <source>
        <strain evidence="4 5">NBRC 107741</strain>
    </source>
</reference>
<gene>
    <name evidence="4" type="ORF">BST85_10470</name>
</gene>
<dbReference type="Pfam" id="PF13420">
    <property type="entry name" value="Acetyltransf_4"/>
    <property type="match status" value="1"/>
</dbReference>
<proteinExistence type="predicted"/>
<dbReference type="InterPro" id="IPR000182">
    <property type="entry name" value="GNAT_dom"/>
</dbReference>
<dbReference type="GO" id="GO:0016747">
    <property type="term" value="F:acyltransferase activity, transferring groups other than amino-acyl groups"/>
    <property type="evidence" value="ECO:0007669"/>
    <property type="project" value="InterPro"/>
</dbReference>
<dbReference type="InterPro" id="IPR016181">
    <property type="entry name" value="Acyl_CoA_acyltransferase"/>
</dbReference>
<dbReference type="AlphaFoldDB" id="A0A2S7KRK6"/>
<evidence type="ECO:0000313" key="4">
    <source>
        <dbReference type="EMBL" id="PQB05262.1"/>
    </source>
</evidence>
<keyword evidence="5" id="KW-1185">Reference proteome</keyword>
<evidence type="ECO:0000313" key="5">
    <source>
        <dbReference type="Proteomes" id="UP000239800"/>
    </source>
</evidence>
<dbReference type="EMBL" id="MQUB01000001">
    <property type="protein sequence ID" value="PQB05262.1"/>
    <property type="molecule type" value="Genomic_DNA"/>
</dbReference>
<dbReference type="Gene3D" id="3.40.630.30">
    <property type="match status" value="1"/>
</dbReference>
<feature type="domain" description="N-acetyltransferase" evidence="3">
    <location>
        <begin position="1"/>
        <end position="155"/>
    </location>
</feature>